<sequence>MSDMLRATTIAPLWDADRSLLDQLIGAARIEPGDEAYSMVPRLRRAVFARWANSAPNLSHQQRIVSYVTTTPRSSNNFSISRRLRLNRKYQRTAQLMTKAGKR</sequence>
<gene>
    <name evidence="1" type="ORF">HDG40_008013</name>
</gene>
<organism evidence="1 2">
    <name type="scientific">Paraburkholderia atlantica</name>
    <dbReference type="NCBI Taxonomy" id="2654982"/>
    <lineage>
        <taxon>Bacteria</taxon>
        <taxon>Pseudomonadati</taxon>
        <taxon>Pseudomonadota</taxon>
        <taxon>Betaproteobacteria</taxon>
        <taxon>Burkholderiales</taxon>
        <taxon>Burkholderiaceae</taxon>
        <taxon>Paraburkholderia</taxon>
    </lineage>
</organism>
<dbReference type="AlphaFoldDB" id="A0A7W8QHH8"/>
<keyword evidence="2" id="KW-1185">Reference proteome</keyword>
<reference evidence="1 2" key="1">
    <citation type="submission" date="2020-08" db="EMBL/GenBank/DDBJ databases">
        <title>Genomic Encyclopedia of Type Strains, Phase IV (KMG-V): Genome sequencing to study the core and pangenomes of soil and plant-associated prokaryotes.</title>
        <authorList>
            <person name="Whitman W."/>
        </authorList>
    </citation>
    <scope>NUCLEOTIDE SEQUENCE [LARGE SCALE GENOMIC DNA]</scope>
    <source>
        <strain evidence="1 2">JPY158</strain>
    </source>
</reference>
<protein>
    <submittedName>
        <fullName evidence="1">Uncharacterized protein</fullName>
    </submittedName>
</protein>
<name>A0A7W8QHH8_PARAM</name>
<evidence type="ECO:0000313" key="1">
    <source>
        <dbReference type="EMBL" id="MBB5429810.1"/>
    </source>
</evidence>
<evidence type="ECO:0000313" key="2">
    <source>
        <dbReference type="Proteomes" id="UP000592780"/>
    </source>
</evidence>
<dbReference type="EMBL" id="JACHDD010000058">
    <property type="protein sequence ID" value="MBB5429810.1"/>
    <property type="molecule type" value="Genomic_DNA"/>
</dbReference>
<accession>A0A7W8QHH8</accession>
<comment type="caution">
    <text evidence="1">The sequence shown here is derived from an EMBL/GenBank/DDBJ whole genome shotgun (WGS) entry which is preliminary data.</text>
</comment>
<proteinExistence type="predicted"/>
<dbReference type="Proteomes" id="UP000592780">
    <property type="component" value="Unassembled WGS sequence"/>
</dbReference>